<evidence type="ECO:0000259" key="2">
    <source>
        <dbReference type="Pfam" id="PF12146"/>
    </source>
</evidence>
<dbReference type="SUPFAM" id="SSF53474">
    <property type="entry name" value="alpha/beta-Hydrolases"/>
    <property type="match status" value="1"/>
</dbReference>
<feature type="domain" description="Serine aminopeptidase S33" evidence="2">
    <location>
        <begin position="100"/>
        <end position="208"/>
    </location>
</feature>
<sequence>MPAFSEKNSRSVSIPHLPSRLSRTISARSPRTSRVQRLLKLALLGVLGFYLLELIGISMFQDNLLYYPERAGVGEMTSGGLSPWPTAEDFRGLLAEPNGPARATAIVFHGNAGHAGHRDFYANQLTRLGLRVILAEYPAYGPRPGELGEKSLVADAAQTIALAHSRYGEPLLIIGESLGAGVAAAASVGQRAAIAGLLLFTPWDRLEHVASHHYPMLPVKWLLRDRYDSVAHLAAIGRPVLVVVAEEDRIVPARFGRALYESLAEPRQLAVIKAADHNDWFDRLDDAWWRQAIDFLLITAG</sequence>
<feature type="transmembrane region" description="Helical" evidence="1">
    <location>
        <begin position="38"/>
        <end position="60"/>
    </location>
</feature>
<keyword evidence="1" id="KW-1133">Transmembrane helix</keyword>
<protein>
    <submittedName>
        <fullName evidence="3">Alpha/beta hydrolase</fullName>
    </submittedName>
</protein>
<dbReference type="AlphaFoldDB" id="A0A935TIR5"/>
<organism evidence="3 4">
    <name type="scientific">Candidatus Accumulibacter affinis</name>
    <dbReference type="NCBI Taxonomy" id="2954384"/>
    <lineage>
        <taxon>Bacteria</taxon>
        <taxon>Pseudomonadati</taxon>
        <taxon>Pseudomonadota</taxon>
        <taxon>Betaproteobacteria</taxon>
        <taxon>Candidatus Accumulibacter</taxon>
    </lineage>
</organism>
<dbReference type="PANTHER" id="PTHR12277:SF79">
    <property type="entry name" value="XAA-PRO DIPEPTIDYL-PEPTIDASE-RELATED"/>
    <property type="match status" value="1"/>
</dbReference>
<dbReference type="EMBL" id="JADJOT010000009">
    <property type="protein sequence ID" value="MBK7954920.1"/>
    <property type="molecule type" value="Genomic_DNA"/>
</dbReference>
<gene>
    <name evidence="3" type="ORF">IPK02_13715</name>
</gene>
<dbReference type="GO" id="GO:0016787">
    <property type="term" value="F:hydrolase activity"/>
    <property type="evidence" value="ECO:0007669"/>
    <property type="project" value="UniProtKB-KW"/>
</dbReference>
<comment type="caution">
    <text evidence="3">The sequence shown here is derived from an EMBL/GenBank/DDBJ whole genome shotgun (WGS) entry which is preliminary data.</text>
</comment>
<keyword evidence="1" id="KW-0472">Membrane</keyword>
<reference evidence="3 4" key="1">
    <citation type="submission" date="2020-10" db="EMBL/GenBank/DDBJ databases">
        <title>Connecting structure to function with the recovery of over 1000 high-quality activated sludge metagenome-assembled genomes encoding full-length rRNA genes using long-read sequencing.</title>
        <authorList>
            <person name="Singleton C.M."/>
            <person name="Petriglieri F."/>
            <person name="Kristensen J.M."/>
            <person name="Kirkegaard R.H."/>
            <person name="Michaelsen T.Y."/>
            <person name="Andersen M.H."/>
            <person name="Karst S.M."/>
            <person name="Dueholm M.S."/>
            <person name="Nielsen P.H."/>
            <person name="Albertsen M."/>
        </authorList>
    </citation>
    <scope>NUCLEOTIDE SEQUENCE [LARGE SCALE GENOMIC DNA]</scope>
    <source>
        <strain evidence="3">Fred_18-Q3-R57-64_BAT3C.720</strain>
    </source>
</reference>
<name>A0A935TIR5_9PROT</name>
<evidence type="ECO:0000256" key="1">
    <source>
        <dbReference type="SAM" id="Phobius"/>
    </source>
</evidence>
<dbReference type="PANTHER" id="PTHR12277">
    <property type="entry name" value="ALPHA/BETA HYDROLASE DOMAIN-CONTAINING PROTEIN"/>
    <property type="match status" value="1"/>
</dbReference>
<keyword evidence="3" id="KW-0378">Hydrolase</keyword>
<dbReference type="Pfam" id="PF12146">
    <property type="entry name" value="Hydrolase_4"/>
    <property type="match status" value="1"/>
</dbReference>
<dbReference type="InterPro" id="IPR022742">
    <property type="entry name" value="Hydrolase_4"/>
</dbReference>
<evidence type="ECO:0000313" key="4">
    <source>
        <dbReference type="Proteomes" id="UP000706151"/>
    </source>
</evidence>
<dbReference type="Gene3D" id="3.40.50.1820">
    <property type="entry name" value="alpha/beta hydrolase"/>
    <property type="match status" value="1"/>
</dbReference>
<dbReference type="Proteomes" id="UP000706151">
    <property type="component" value="Unassembled WGS sequence"/>
</dbReference>
<evidence type="ECO:0000313" key="3">
    <source>
        <dbReference type="EMBL" id="MBK7954920.1"/>
    </source>
</evidence>
<keyword evidence="1" id="KW-0812">Transmembrane</keyword>
<dbReference type="InterPro" id="IPR029058">
    <property type="entry name" value="AB_hydrolase_fold"/>
</dbReference>
<accession>A0A935TIR5</accession>
<proteinExistence type="predicted"/>